<dbReference type="EMBL" id="JAYMGO010000017">
    <property type="protein sequence ID" value="KAL1257339.1"/>
    <property type="molecule type" value="Genomic_DNA"/>
</dbReference>
<evidence type="ECO:0000259" key="2">
    <source>
        <dbReference type="SMART" id="SM01349"/>
    </source>
</evidence>
<organism evidence="3 4">
    <name type="scientific">Cirrhinus molitorella</name>
    <name type="common">mud carp</name>
    <dbReference type="NCBI Taxonomy" id="172907"/>
    <lineage>
        <taxon>Eukaryota</taxon>
        <taxon>Metazoa</taxon>
        <taxon>Chordata</taxon>
        <taxon>Craniata</taxon>
        <taxon>Vertebrata</taxon>
        <taxon>Euteleostomi</taxon>
        <taxon>Actinopterygii</taxon>
        <taxon>Neopterygii</taxon>
        <taxon>Teleostei</taxon>
        <taxon>Ostariophysi</taxon>
        <taxon>Cypriniformes</taxon>
        <taxon>Cyprinidae</taxon>
        <taxon>Labeoninae</taxon>
        <taxon>Labeonini</taxon>
        <taxon>Cirrhinus</taxon>
    </lineage>
</organism>
<feature type="domain" description="TOG" evidence="2">
    <location>
        <begin position="522"/>
        <end position="761"/>
    </location>
</feature>
<dbReference type="InterPro" id="IPR016024">
    <property type="entry name" value="ARM-type_fold"/>
</dbReference>
<feature type="compositionally biased region" description="Low complexity" evidence="1">
    <location>
        <begin position="206"/>
        <end position="221"/>
    </location>
</feature>
<protein>
    <recommendedName>
        <fullName evidence="2">TOG domain-containing protein</fullName>
    </recommendedName>
</protein>
<dbReference type="SMART" id="SM01349">
    <property type="entry name" value="TOG"/>
    <property type="match status" value="1"/>
</dbReference>
<accession>A0ABR3M070</accession>
<dbReference type="InterPro" id="IPR011989">
    <property type="entry name" value="ARM-like"/>
</dbReference>
<dbReference type="PANTHER" id="PTHR21567">
    <property type="entry name" value="CLASP"/>
    <property type="match status" value="1"/>
</dbReference>
<evidence type="ECO:0000313" key="4">
    <source>
        <dbReference type="Proteomes" id="UP001558613"/>
    </source>
</evidence>
<feature type="region of interest" description="Disordered" evidence="1">
    <location>
        <begin position="756"/>
        <end position="799"/>
    </location>
</feature>
<evidence type="ECO:0000313" key="3">
    <source>
        <dbReference type="EMBL" id="KAL1257339.1"/>
    </source>
</evidence>
<name>A0ABR3M070_9TELE</name>
<dbReference type="Pfam" id="PF12348">
    <property type="entry name" value="CLASP_N"/>
    <property type="match status" value="1"/>
</dbReference>
<dbReference type="PANTHER" id="PTHR21567:SF87">
    <property type="entry name" value="CRESCERIN-LIKE PROTEIN CHE-12"/>
    <property type="match status" value="1"/>
</dbReference>
<dbReference type="Proteomes" id="UP001558613">
    <property type="component" value="Unassembled WGS sequence"/>
</dbReference>
<proteinExistence type="predicted"/>
<feature type="compositionally biased region" description="Basic and acidic residues" evidence="1">
    <location>
        <begin position="428"/>
        <end position="440"/>
    </location>
</feature>
<gene>
    <name evidence="3" type="ORF">QQF64_010583</name>
</gene>
<dbReference type="InterPro" id="IPR024395">
    <property type="entry name" value="CLASP_N_dom"/>
</dbReference>
<feature type="compositionally biased region" description="Low complexity" evidence="1">
    <location>
        <begin position="447"/>
        <end position="458"/>
    </location>
</feature>
<keyword evidence="4" id="KW-1185">Reference proteome</keyword>
<sequence length="852" mass="92404">QVSGEDLSSSVRLVRTLVPNTVHQSLSSLQAGLTGLWVDCAAAGVWTRIQTFSKRPISLSLRKVCPRQVVSCQAALSERSLLTPTLPRRNHADPSLSMSNTWPNKRDASPHRRSDITGEVSSSKRSPLPPRAKPASGPVSQQRCRRTEDEPLDREEMLNSLRSLRNSAAKKRAKVSASGSEPDPDSPDSAVKLELVPDSPEQTSPSVTSPLSESGLSSLYSPPSPNGTKSRSVDLSLPCNSAAKPRVPLERHVTADVSAPGVTQQVKSLSDGNVSVIGQRLAYSNRSLDPDEEKPSDMTSSSSPQIRAAGREPLRAIRPAKGSQQHVSKSCSRDMSEGVIGRGVFGSVVLPSRPSVASSPDSSGRNARDPPSGVYGHAFTGAHNESDGSPEPEEQPVAQERVTLSKFASDKMRQRRLERQDTPPAQDPIRRRMLTDDAKDVNLNGCESLSDESPSSPSGPQNPVKCLSPAHQPAPPTGPPNRNTAPRLRRASSLNRTRPPVSHSSDELIPGSPKKEAQDQADLRPFSKPDLALTQSFRLIASDDWEKKIEGLNFLRSLAQYHPDVLMSRIHDVCLALIQEVRNLRSGVSRVAVVTLGEMFAALQKGMDQELDGTVRALLHKAGESNAFIRQDVERALDSMVHHCTLTRSMNALLAGGIGHLNSVVRKCTGQHLSALVERVGAARLLSGTKDVTDRILPAVCKLAQDSSQEARYFGRRMLLFLSSHRDFDKMMEKLVPAKDLPTIRDAVFTLKTKGLGEMPQDAPSARGRRSLPGSGLTRTSSLTRDPLSGSRDCGPAVSKAASLADRSEYVKQMKTLLNSRDFRERIKAIDQLVNDCEENPALAHQQPVPGN</sequence>
<feature type="compositionally biased region" description="Low complexity" evidence="1">
    <location>
        <begin position="351"/>
        <end position="363"/>
    </location>
</feature>
<feature type="non-terminal residue" evidence="3">
    <location>
        <position position="1"/>
    </location>
</feature>
<dbReference type="InterPro" id="IPR034085">
    <property type="entry name" value="TOG"/>
</dbReference>
<feature type="compositionally biased region" description="Basic and acidic residues" evidence="1">
    <location>
        <begin position="408"/>
        <end position="421"/>
    </location>
</feature>
<feature type="compositionally biased region" description="Basic and acidic residues" evidence="1">
    <location>
        <begin position="104"/>
        <end position="116"/>
    </location>
</feature>
<feature type="region of interest" description="Disordered" evidence="1">
    <location>
        <begin position="85"/>
        <end position="521"/>
    </location>
</feature>
<feature type="compositionally biased region" description="Basic and acidic residues" evidence="1">
    <location>
        <begin position="145"/>
        <end position="157"/>
    </location>
</feature>
<reference evidence="3 4" key="1">
    <citation type="submission" date="2023-09" db="EMBL/GenBank/DDBJ databases">
        <authorList>
            <person name="Wang M."/>
        </authorList>
    </citation>
    <scope>NUCLEOTIDE SEQUENCE [LARGE SCALE GENOMIC DNA]</scope>
    <source>
        <strain evidence="3">GT-2023</strain>
        <tissue evidence="3">Liver</tissue>
    </source>
</reference>
<feature type="compositionally biased region" description="Polar residues" evidence="1">
    <location>
        <begin position="261"/>
        <end position="273"/>
    </location>
</feature>
<dbReference type="SUPFAM" id="SSF48371">
    <property type="entry name" value="ARM repeat"/>
    <property type="match status" value="1"/>
</dbReference>
<comment type="caution">
    <text evidence="3">The sequence shown here is derived from an EMBL/GenBank/DDBJ whole genome shotgun (WGS) entry which is preliminary data.</text>
</comment>
<evidence type="ECO:0000256" key="1">
    <source>
        <dbReference type="SAM" id="MobiDB-lite"/>
    </source>
</evidence>
<dbReference type="Gene3D" id="1.25.10.10">
    <property type="entry name" value="Leucine-rich Repeat Variant"/>
    <property type="match status" value="1"/>
</dbReference>